<name>A0A831QLK0_9FLAO</name>
<keyword evidence="5" id="KW-0190">Covalent protein-DNA linkage</keyword>
<dbReference type="SUPFAM" id="SSF143081">
    <property type="entry name" value="BB1717-like"/>
    <property type="match status" value="1"/>
</dbReference>
<keyword evidence="7" id="KW-0456">Lyase</keyword>
<comment type="caution">
    <text evidence="9">The sequence shown here is derived from an EMBL/GenBank/DDBJ whole genome shotgun (WGS) entry which is preliminary data.</text>
</comment>
<organism evidence="9">
    <name type="scientific">Pricia antarctica</name>
    <dbReference type="NCBI Taxonomy" id="641691"/>
    <lineage>
        <taxon>Bacteria</taxon>
        <taxon>Pseudomonadati</taxon>
        <taxon>Bacteroidota</taxon>
        <taxon>Flavobacteriia</taxon>
        <taxon>Flavobacteriales</taxon>
        <taxon>Flavobacteriaceae</taxon>
        <taxon>Pricia</taxon>
    </lineage>
</organism>
<dbReference type="Gene3D" id="3.90.1680.10">
    <property type="entry name" value="SOS response associated peptidase-like"/>
    <property type="match status" value="1"/>
</dbReference>
<dbReference type="Proteomes" id="UP000886191">
    <property type="component" value="Unassembled WGS sequence"/>
</dbReference>
<evidence type="ECO:0000256" key="1">
    <source>
        <dbReference type="ARBA" id="ARBA00008136"/>
    </source>
</evidence>
<dbReference type="EC" id="3.4.-.-" evidence="8"/>
<comment type="similarity">
    <text evidence="1 8">Belongs to the SOS response-associated peptidase family.</text>
</comment>
<protein>
    <recommendedName>
        <fullName evidence="8">Abasic site processing protein</fullName>
        <ecNumber evidence="8">3.4.-.-</ecNumber>
    </recommendedName>
</protein>
<evidence type="ECO:0000256" key="8">
    <source>
        <dbReference type="RuleBase" id="RU364100"/>
    </source>
</evidence>
<dbReference type="GO" id="GO:0016829">
    <property type="term" value="F:lyase activity"/>
    <property type="evidence" value="ECO:0007669"/>
    <property type="project" value="UniProtKB-KW"/>
</dbReference>
<evidence type="ECO:0000313" key="9">
    <source>
        <dbReference type="EMBL" id="HEA20949.1"/>
    </source>
</evidence>
<dbReference type="EMBL" id="DRGL01000027">
    <property type="protein sequence ID" value="HEA20949.1"/>
    <property type="molecule type" value="Genomic_DNA"/>
</dbReference>
<dbReference type="Pfam" id="PF02586">
    <property type="entry name" value="SRAP"/>
    <property type="match status" value="1"/>
</dbReference>
<dbReference type="InterPro" id="IPR036590">
    <property type="entry name" value="SRAP-like"/>
</dbReference>
<dbReference type="GO" id="GO:0003697">
    <property type="term" value="F:single-stranded DNA binding"/>
    <property type="evidence" value="ECO:0007669"/>
    <property type="project" value="InterPro"/>
</dbReference>
<gene>
    <name evidence="9" type="ORF">ENH87_08515</name>
</gene>
<reference evidence="9" key="1">
    <citation type="journal article" date="2020" name="mSystems">
        <title>Genome- and Community-Level Interaction Insights into Carbon Utilization and Element Cycling Functions of Hydrothermarchaeota in Hydrothermal Sediment.</title>
        <authorList>
            <person name="Zhou Z."/>
            <person name="Liu Y."/>
            <person name="Xu W."/>
            <person name="Pan J."/>
            <person name="Luo Z.H."/>
            <person name="Li M."/>
        </authorList>
    </citation>
    <scope>NUCLEOTIDE SEQUENCE [LARGE SCALE GENOMIC DNA]</scope>
    <source>
        <strain evidence="9">HyVt-345</strain>
    </source>
</reference>
<dbReference type="GO" id="GO:0008233">
    <property type="term" value="F:peptidase activity"/>
    <property type="evidence" value="ECO:0007669"/>
    <property type="project" value="UniProtKB-KW"/>
</dbReference>
<evidence type="ECO:0000256" key="4">
    <source>
        <dbReference type="ARBA" id="ARBA00022801"/>
    </source>
</evidence>
<evidence type="ECO:0000256" key="3">
    <source>
        <dbReference type="ARBA" id="ARBA00022763"/>
    </source>
</evidence>
<keyword evidence="4 8" id="KW-0378">Hydrolase</keyword>
<dbReference type="PANTHER" id="PTHR13604">
    <property type="entry name" value="DC12-RELATED"/>
    <property type="match status" value="1"/>
</dbReference>
<dbReference type="AlphaFoldDB" id="A0A831QLK0"/>
<proteinExistence type="inferred from homology"/>
<evidence type="ECO:0000256" key="5">
    <source>
        <dbReference type="ARBA" id="ARBA00023124"/>
    </source>
</evidence>
<dbReference type="GO" id="GO:0106300">
    <property type="term" value="P:protein-DNA covalent cross-linking repair"/>
    <property type="evidence" value="ECO:0007669"/>
    <property type="project" value="InterPro"/>
</dbReference>
<keyword evidence="2 8" id="KW-0645">Protease</keyword>
<sequence length="241" mass="28185">MCYATSLRTSEKEIEERFNATQNVDFLYEPYFYRSGFEHTNLFIIPQEYPEEINPAMWGLVPKHAVKNIEGFYKDYNTLNARSEKVFNCVNYRDSIRERRCLIIVDGFYSPRYINSLSCPYYCHLKDDSLFAFAGIYSEIDDGVYSCSILTVGDHGFTVKANNVRKRMPLLLESEFEYEWLRNDLSETNIKELMRVGFTYDQLEAYTVSRDLYKKGNAKDGPWAISKVDYPGLGGQRSFFD</sequence>
<keyword evidence="6" id="KW-0238">DNA-binding</keyword>
<dbReference type="PANTHER" id="PTHR13604:SF0">
    <property type="entry name" value="ABASIC SITE PROCESSING PROTEIN HMCES"/>
    <property type="match status" value="1"/>
</dbReference>
<dbReference type="InterPro" id="IPR003738">
    <property type="entry name" value="SRAP"/>
</dbReference>
<evidence type="ECO:0000256" key="6">
    <source>
        <dbReference type="ARBA" id="ARBA00023125"/>
    </source>
</evidence>
<evidence type="ECO:0000256" key="7">
    <source>
        <dbReference type="ARBA" id="ARBA00023239"/>
    </source>
</evidence>
<evidence type="ECO:0000256" key="2">
    <source>
        <dbReference type="ARBA" id="ARBA00022670"/>
    </source>
</evidence>
<dbReference type="GO" id="GO:0006508">
    <property type="term" value="P:proteolysis"/>
    <property type="evidence" value="ECO:0007669"/>
    <property type="project" value="UniProtKB-KW"/>
</dbReference>
<accession>A0A831QLK0</accession>
<keyword evidence="3" id="KW-0227">DNA damage</keyword>